<reference evidence="2" key="1">
    <citation type="submission" date="2018-01" db="EMBL/GenBank/DDBJ databases">
        <authorList>
            <person name="Mao J.F."/>
        </authorList>
    </citation>
    <scope>NUCLEOTIDE SEQUENCE</scope>
    <source>
        <strain evidence="2">Huo1</strain>
        <tissue evidence="2">Leaf</tissue>
    </source>
</reference>
<protein>
    <submittedName>
        <fullName evidence="2">Uncharacterized protein</fullName>
    </submittedName>
</protein>
<evidence type="ECO:0000313" key="2">
    <source>
        <dbReference type="EMBL" id="KAG6420355.1"/>
    </source>
</evidence>
<accession>A0A8X8XUQ2</accession>
<gene>
    <name evidence="2" type="ORF">SASPL_116880</name>
</gene>
<dbReference type="AlphaFoldDB" id="A0A8X8XUQ2"/>
<name>A0A8X8XUQ2_SALSN</name>
<feature type="compositionally biased region" description="Polar residues" evidence="1">
    <location>
        <begin position="34"/>
        <end position="48"/>
    </location>
</feature>
<sequence length="100" mass="10393">MEADVHSTNNERIPLYKQHSLNTYAEKPQILSADPNTNDATARAQPTANDGAATPAEDVLGTFSGAGASCATAAPARARIVAATMKTPLLEIAIALLKCD</sequence>
<proteinExistence type="predicted"/>
<feature type="region of interest" description="Disordered" evidence="1">
    <location>
        <begin position="30"/>
        <end position="56"/>
    </location>
</feature>
<keyword evidence="3" id="KW-1185">Reference proteome</keyword>
<dbReference type="Proteomes" id="UP000298416">
    <property type="component" value="Unassembled WGS sequence"/>
</dbReference>
<comment type="caution">
    <text evidence="2">The sequence shown here is derived from an EMBL/GenBank/DDBJ whole genome shotgun (WGS) entry which is preliminary data.</text>
</comment>
<dbReference type="EMBL" id="PNBA02000006">
    <property type="protein sequence ID" value="KAG6420355.1"/>
    <property type="molecule type" value="Genomic_DNA"/>
</dbReference>
<evidence type="ECO:0000313" key="3">
    <source>
        <dbReference type="Proteomes" id="UP000298416"/>
    </source>
</evidence>
<reference evidence="2" key="2">
    <citation type="submission" date="2020-08" db="EMBL/GenBank/DDBJ databases">
        <title>Plant Genome Project.</title>
        <authorList>
            <person name="Zhang R.-G."/>
        </authorList>
    </citation>
    <scope>NUCLEOTIDE SEQUENCE</scope>
    <source>
        <strain evidence="2">Huo1</strain>
        <tissue evidence="2">Leaf</tissue>
    </source>
</reference>
<evidence type="ECO:0000256" key="1">
    <source>
        <dbReference type="SAM" id="MobiDB-lite"/>
    </source>
</evidence>
<organism evidence="2">
    <name type="scientific">Salvia splendens</name>
    <name type="common">Scarlet sage</name>
    <dbReference type="NCBI Taxonomy" id="180675"/>
    <lineage>
        <taxon>Eukaryota</taxon>
        <taxon>Viridiplantae</taxon>
        <taxon>Streptophyta</taxon>
        <taxon>Embryophyta</taxon>
        <taxon>Tracheophyta</taxon>
        <taxon>Spermatophyta</taxon>
        <taxon>Magnoliopsida</taxon>
        <taxon>eudicotyledons</taxon>
        <taxon>Gunneridae</taxon>
        <taxon>Pentapetalae</taxon>
        <taxon>asterids</taxon>
        <taxon>lamiids</taxon>
        <taxon>Lamiales</taxon>
        <taxon>Lamiaceae</taxon>
        <taxon>Nepetoideae</taxon>
        <taxon>Mentheae</taxon>
        <taxon>Salviinae</taxon>
        <taxon>Salvia</taxon>
        <taxon>Salvia subgen. Calosphace</taxon>
        <taxon>core Calosphace</taxon>
    </lineage>
</organism>